<gene>
    <name evidence="2" type="ordered locus">Lebu_1668</name>
</gene>
<dbReference type="eggNOG" id="ENOG50330NS">
    <property type="taxonomic scope" value="Bacteria"/>
</dbReference>
<dbReference type="EMBL" id="CP001685">
    <property type="protein sequence ID" value="ACV39539.1"/>
    <property type="molecule type" value="Genomic_DNA"/>
</dbReference>
<sequence>MSEKNLNNEKNEDNSIPKDRKSLKVNDKHRHLDLRIYNELDDFASEVLSGDEFVKYVEARREYLFEPEESVKKYLGEEYWNGNNDKEKIETFADFYYQYLVKYSNSYFYEFMSKGFTDGFRELLKKNEIDPDTLDVNWDSIRSKELEYDESLVDILYSLINYELEHRGYGIFGINMGYESTLYFVVPEKTFFRIDKEPELFTIFDIGFLETIYSEIYEITGELGIENVNIGDFLEKRGNEYYTLFMEASKNVAIENIDENDESKVKLIL</sequence>
<accession>C7NBK8</accession>
<organism evidence="2 3">
    <name type="scientific">Leptotrichia buccalis (strain ATCC 14201 / DSM 1135 / JCM 12969 / NCTC 10249 / C-1013-b)</name>
    <dbReference type="NCBI Taxonomy" id="523794"/>
    <lineage>
        <taxon>Bacteria</taxon>
        <taxon>Fusobacteriati</taxon>
        <taxon>Fusobacteriota</taxon>
        <taxon>Fusobacteriia</taxon>
        <taxon>Fusobacteriales</taxon>
        <taxon>Leptotrichiaceae</taxon>
        <taxon>Leptotrichia</taxon>
    </lineage>
</organism>
<protein>
    <submittedName>
        <fullName evidence="2">Uncharacterized protein</fullName>
    </submittedName>
</protein>
<name>C7NBK8_LEPBD</name>
<dbReference type="HOGENOM" id="CLU_1018617_0_0_0"/>
<dbReference type="RefSeq" id="WP_015769879.1">
    <property type="nucleotide sequence ID" value="NC_013192.1"/>
</dbReference>
<keyword evidence="3" id="KW-1185">Reference proteome</keyword>
<evidence type="ECO:0000256" key="1">
    <source>
        <dbReference type="SAM" id="MobiDB-lite"/>
    </source>
</evidence>
<feature type="region of interest" description="Disordered" evidence="1">
    <location>
        <begin position="1"/>
        <end position="22"/>
    </location>
</feature>
<proteinExistence type="predicted"/>
<dbReference type="OrthoDB" id="79761at2"/>
<dbReference type="KEGG" id="lba:Lebu_1668"/>
<reference evidence="2 3" key="1">
    <citation type="journal article" date="2009" name="Stand. Genomic Sci.">
        <title>Complete genome sequence of Leptotrichia buccalis type strain (C-1013-b).</title>
        <authorList>
            <person name="Ivanova N."/>
            <person name="Gronow S."/>
            <person name="Lapidus A."/>
            <person name="Copeland A."/>
            <person name="Glavina Del Rio T."/>
            <person name="Nolan M."/>
            <person name="Lucas S."/>
            <person name="Chen F."/>
            <person name="Tice H."/>
            <person name="Cheng J.F."/>
            <person name="Saunders E."/>
            <person name="Bruce D."/>
            <person name="Goodwin L."/>
            <person name="Brettin T."/>
            <person name="Detter J.C."/>
            <person name="Han C."/>
            <person name="Pitluck S."/>
            <person name="Mikhailova N."/>
            <person name="Pati A."/>
            <person name="Mavrommatis K."/>
            <person name="Chen A."/>
            <person name="Palaniappan K."/>
            <person name="Land M."/>
            <person name="Hauser L."/>
            <person name="Chang Y.J."/>
            <person name="Jeffries C.D."/>
            <person name="Chain P."/>
            <person name="Rohde C."/>
            <person name="Goker M."/>
            <person name="Bristow J."/>
            <person name="Eisen J.A."/>
            <person name="Markowitz V."/>
            <person name="Hugenholtz P."/>
            <person name="Kyrpides N.C."/>
            <person name="Klenk H.P."/>
        </authorList>
    </citation>
    <scope>NUCLEOTIDE SEQUENCE [LARGE SCALE GENOMIC DNA]</scope>
    <source>
        <strain evidence="3">ATCC 14201 / DSM 1135 / JCM 12969 / NCTC 10249 / C-1013-b</strain>
    </source>
</reference>
<dbReference type="AlphaFoldDB" id="C7NBK8"/>
<evidence type="ECO:0000313" key="3">
    <source>
        <dbReference type="Proteomes" id="UP000001910"/>
    </source>
</evidence>
<dbReference type="Proteomes" id="UP000001910">
    <property type="component" value="Chromosome"/>
</dbReference>
<dbReference type="STRING" id="523794.Lebu_1668"/>
<evidence type="ECO:0000313" key="2">
    <source>
        <dbReference type="EMBL" id="ACV39539.1"/>
    </source>
</evidence>